<dbReference type="SMART" id="SM00644">
    <property type="entry name" value="Ami_2"/>
    <property type="match status" value="1"/>
</dbReference>
<reference evidence="8" key="1">
    <citation type="journal article" date="2021" name="PeerJ">
        <title>Extensive microbial diversity within the chicken gut microbiome revealed by metagenomics and culture.</title>
        <authorList>
            <person name="Gilroy R."/>
            <person name="Ravi A."/>
            <person name="Getino M."/>
            <person name="Pursley I."/>
            <person name="Horton D.L."/>
            <person name="Alikhan N.F."/>
            <person name="Baker D."/>
            <person name="Gharbi K."/>
            <person name="Hall N."/>
            <person name="Watson M."/>
            <person name="Adriaenssens E.M."/>
            <person name="Foster-Nyarko E."/>
            <person name="Jarju S."/>
            <person name="Secka A."/>
            <person name="Antonio M."/>
            <person name="Oren A."/>
            <person name="Chaudhuri R.R."/>
            <person name="La Ragione R."/>
            <person name="Hildebrand F."/>
            <person name="Pallen M.J."/>
        </authorList>
    </citation>
    <scope>NUCLEOTIDE SEQUENCE</scope>
    <source>
        <strain evidence="8">9264</strain>
    </source>
</reference>
<dbReference type="FunFam" id="3.40.80.10:FF:000003">
    <property type="entry name" value="N-acetylmuramoyl-L-alanine amidase"/>
    <property type="match status" value="1"/>
</dbReference>
<dbReference type="GO" id="GO:0009253">
    <property type="term" value="P:peptidoglycan catabolic process"/>
    <property type="evidence" value="ECO:0007669"/>
    <property type="project" value="InterPro"/>
</dbReference>
<protein>
    <recommendedName>
        <fullName evidence="3">N-acetylmuramoyl-L-alanine amidase</fullName>
        <ecNumber evidence="3">3.5.1.28</ecNumber>
    </recommendedName>
</protein>
<dbReference type="GO" id="GO:0071555">
    <property type="term" value="P:cell wall organization"/>
    <property type="evidence" value="ECO:0007669"/>
    <property type="project" value="UniProtKB-KW"/>
</dbReference>
<evidence type="ECO:0000256" key="4">
    <source>
        <dbReference type="ARBA" id="ARBA00022801"/>
    </source>
</evidence>
<sequence length="269" mass="29960">MLFTPALRRLTTLAIVSLLSACAQSPIIKLDNGLAVDTSLNAVGQNSRVRQIVLHYTAGDTPTSLKVLSQQDVSSHYLITDDKTPVVYRLVEEERRAWHAGVSHWGEHRDLNTSSIGIEIVNAGRLADGQWAPYSDAQIETVIRLLQDLVQRHRITPDNIVGHSDIAPQRKTDPGPLFPWKRLAQAGLGRWYDPQTVAYYQQEFALALPSINTVQQQLAKLGYNVPTHGQWDRATQNVLAAFQMHYRPSVYDGQLDAETAAILAALNQH</sequence>
<feature type="chain" id="PRO_5039301841" description="N-acetylmuramoyl-L-alanine amidase" evidence="6">
    <location>
        <begin position="24"/>
        <end position="269"/>
    </location>
</feature>
<name>A0A9D2RGD3_9BURK</name>
<dbReference type="SUPFAM" id="SSF55846">
    <property type="entry name" value="N-acetylmuramoyl-L-alanine amidase-like"/>
    <property type="match status" value="1"/>
</dbReference>
<feature type="signal peptide" evidence="6">
    <location>
        <begin position="1"/>
        <end position="23"/>
    </location>
</feature>
<dbReference type="InterPro" id="IPR036366">
    <property type="entry name" value="PGBDSf"/>
</dbReference>
<dbReference type="InterPro" id="IPR036505">
    <property type="entry name" value="Amidase/PGRP_sf"/>
</dbReference>
<dbReference type="AlphaFoldDB" id="A0A9D2RGD3"/>
<dbReference type="GO" id="GO:0009254">
    <property type="term" value="P:peptidoglycan turnover"/>
    <property type="evidence" value="ECO:0007669"/>
    <property type="project" value="TreeGrafter"/>
</dbReference>
<dbReference type="EC" id="3.5.1.28" evidence="3"/>
<evidence type="ECO:0000256" key="6">
    <source>
        <dbReference type="SAM" id="SignalP"/>
    </source>
</evidence>
<dbReference type="InterPro" id="IPR051206">
    <property type="entry name" value="NAMLAA_amidase_2"/>
</dbReference>
<dbReference type="SUPFAM" id="SSF47090">
    <property type="entry name" value="PGBD-like"/>
    <property type="match status" value="1"/>
</dbReference>
<keyword evidence="4" id="KW-0378">Hydrolase</keyword>
<dbReference type="Proteomes" id="UP000823889">
    <property type="component" value="Unassembled WGS sequence"/>
</dbReference>
<gene>
    <name evidence="8" type="ORF">H9906_06080</name>
</gene>
<dbReference type="GO" id="GO:0008745">
    <property type="term" value="F:N-acetylmuramoyl-L-alanine amidase activity"/>
    <property type="evidence" value="ECO:0007669"/>
    <property type="project" value="UniProtKB-EC"/>
</dbReference>
<dbReference type="Pfam" id="PF01510">
    <property type="entry name" value="Amidase_2"/>
    <property type="match status" value="1"/>
</dbReference>
<feature type="domain" description="N-acetylmuramoyl-L-alanine amidase" evidence="7">
    <location>
        <begin position="37"/>
        <end position="175"/>
    </location>
</feature>
<dbReference type="InterPro" id="IPR002502">
    <property type="entry name" value="Amidase_domain"/>
</dbReference>
<evidence type="ECO:0000256" key="1">
    <source>
        <dbReference type="ARBA" id="ARBA00001561"/>
    </source>
</evidence>
<proteinExistence type="inferred from homology"/>
<dbReference type="PANTHER" id="PTHR30417:SF1">
    <property type="entry name" value="N-ACETYLMURAMOYL-L-ALANINE AMIDASE AMID"/>
    <property type="match status" value="1"/>
</dbReference>
<dbReference type="Gene3D" id="3.40.80.10">
    <property type="entry name" value="Peptidoglycan recognition protein-like"/>
    <property type="match status" value="1"/>
</dbReference>
<evidence type="ECO:0000256" key="2">
    <source>
        <dbReference type="ARBA" id="ARBA00007553"/>
    </source>
</evidence>
<dbReference type="Pfam" id="PF01471">
    <property type="entry name" value="PG_binding_1"/>
    <property type="match status" value="1"/>
</dbReference>
<evidence type="ECO:0000256" key="3">
    <source>
        <dbReference type="ARBA" id="ARBA00011901"/>
    </source>
</evidence>
<keyword evidence="6" id="KW-0732">Signal</keyword>
<dbReference type="CDD" id="cd06583">
    <property type="entry name" value="PGRP"/>
    <property type="match status" value="1"/>
</dbReference>
<dbReference type="InterPro" id="IPR036365">
    <property type="entry name" value="PGBD-like_sf"/>
</dbReference>
<evidence type="ECO:0000256" key="5">
    <source>
        <dbReference type="ARBA" id="ARBA00023316"/>
    </source>
</evidence>
<keyword evidence="5" id="KW-0961">Cell wall biogenesis/degradation</keyword>
<dbReference type="InterPro" id="IPR002477">
    <property type="entry name" value="Peptidoglycan-bd-like"/>
</dbReference>
<reference evidence="8" key="2">
    <citation type="submission" date="2021-04" db="EMBL/GenBank/DDBJ databases">
        <authorList>
            <person name="Gilroy R."/>
        </authorList>
    </citation>
    <scope>NUCLEOTIDE SEQUENCE</scope>
    <source>
        <strain evidence="8">9264</strain>
    </source>
</reference>
<accession>A0A9D2RGD3</accession>
<comment type="similarity">
    <text evidence="2">Belongs to the N-acetylmuramoyl-L-alanine amidase 2 family.</text>
</comment>
<comment type="catalytic activity">
    <reaction evidence="1">
        <text>Hydrolyzes the link between N-acetylmuramoyl residues and L-amino acid residues in certain cell-wall glycopeptides.</text>
        <dbReference type="EC" id="3.5.1.28"/>
    </reaction>
</comment>
<comment type="caution">
    <text evidence="8">The sequence shown here is derived from an EMBL/GenBank/DDBJ whole genome shotgun (WGS) entry which is preliminary data.</text>
</comment>
<dbReference type="PANTHER" id="PTHR30417">
    <property type="entry name" value="N-ACETYLMURAMOYL-L-ALANINE AMIDASE AMID"/>
    <property type="match status" value="1"/>
</dbReference>
<organism evidence="8 9">
    <name type="scientific">Candidatus Paenalcaligenes intestinipullorum</name>
    <dbReference type="NCBI Taxonomy" id="2838718"/>
    <lineage>
        <taxon>Bacteria</taxon>
        <taxon>Pseudomonadati</taxon>
        <taxon>Pseudomonadota</taxon>
        <taxon>Betaproteobacteria</taxon>
        <taxon>Burkholderiales</taxon>
        <taxon>Alcaligenaceae</taxon>
        <taxon>Paenalcaligenes</taxon>
    </lineage>
</organism>
<dbReference type="GO" id="GO:0019867">
    <property type="term" value="C:outer membrane"/>
    <property type="evidence" value="ECO:0007669"/>
    <property type="project" value="TreeGrafter"/>
</dbReference>
<dbReference type="EMBL" id="DWUQ01000125">
    <property type="protein sequence ID" value="HJD44578.1"/>
    <property type="molecule type" value="Genomic_DNA"/>
</dbReference>
<evidence type="ECO:0000259" key="7">
    <source>
        <dbReference type="SMART" id="SM00644"/>
    </source>
</evidence>
<dbReference type="Gene3D" id="1.10.101.10">
    <property type="entry name" value="PGBD-like superfamily/PGBD"/>
    <property type="match status" value="1"/>
</dbReference>
<evidence type="ECO:0000313" key="9">
    <source>
        <dbReference type="Proteomes" id="UP000823889"/>
    </source>
</evidence>
<evidence type="ECO:0000313" key="8">
    <source>
        <dbReference type="EMBL" id="HJD44578.1"/>
    </source>
</evidence>